<name>A0A7J7YE23_MYOMY</name>
<protein>
    <submittedName>
        <fullName evidence="2">Uncharacterized protein</fullName>
    </submittedName>
</protein>
<proteinExistence type="predicted"/>
<comment type="caution">
    <text evidence="2">The sequence shown here is derived from an EMBL/GenBank/DDBJ whole genome shotgun (WGS) entry which is preliminary data.</text>
</comment>
<evidence type="ECO:0000313" key="2">
    <source>
        <dbReference type="EMBL" id="KAF6360125.1"/>
    </source>
</evidence>
<sequence length="177" mass="19307">MSSPPHLRSSSRKSSLPTIEEWKPHEAHPCPRSNSCAQPAPFICLRSSSAQASCPHPSSSRCVSSLPIKRNSSAVSSPPHLRSSSNPSSLAQFEEQPHEETAHIRGELATQADHPCTRSSLHPYEEQYPCKQSALSKKQQPHEQPTLSEEQQQCAINPNQRSSSRAQSTPIRGAAAS</sequence>
<accession>A0A7J7YE23</accession>
<feature type="region of interest" description="Disordered" evidence="1">
    <location>
        <begin position="50"/>
        <end position="177"/>
    </location>
</feature>
<reference evidence="2 3" key="1">
    <citation type="journal article" date="2020" name="Nature">
        <title>Six reference-quality genomes reveal evolution of bat adaptations.</title>
        <authorList>
            <person name="Jebb D."/>
            <person name="Huang Z."/>
            <person name="Pippel M."/>
            <person name="Hughes G.M."/>
            <person name="Lavrichenko K."/>
            <person name="Devanna P."/>
            <person name="Winkler S."/>
            <person name="Jermiin L.S."/>
            <person name="Skirmuntt E.C."/>
            <person name="Katzourakis A."/>
            <person name="Burkitt-Gray L."/>
            <person name="Ray D.A."/>
            <person name="Sullivan K.A.M."/>
            <person name="Roscito J.G."/>
            <person name="Kirilenko B.M."/>
            <person name="Davalos L.M."/>
            <person name="Corthals A.P."/>
            <person name="Power M.L."/>
            <person name="Jones G."/>
            <person name="Ransome R.D."/>
            <person name="Dechmann D.K.N."/>
            <person name="Locatelli A.G."/>
            <person name="Puechmaille S.J."/>
            <person name="Fedrigo O."/>
            <person name="Jarvis E.D."/>
            <person name="Hiller M."/>
            <person name="Vernes S.C."/>
            <person name="Myers E.W."/>
            <person name="Teeling E.C."/>
        </authorList>
    </citation>
    <scope>NUCLEOTIDE SEQUENCE [LARGE SCALE GENOMIC DNA]</scope>
    <source>
        <strain evidence="2">MMyoMyo1</strain>
        <tissue evidence="2">Flight muscle</tissue>
    </source>
</reference>
<evidence type="ECO:0000256" key="1">
    <source>
        <dbReference type="SAM" id="MobiDB-lite"/>
    </source>
</evidence>
<feature type="compositionally biased region" description="Polar residues" evidence="1">
    <location>
        <begin position="133"/>
        <end position="170"/>
    </location>
</feature>
<feature type="compositionally biased region" description="Polar residues" evidence="1">
    <location>
        <begin position="50"/>
        <end position="63"/>
    </location>
</feature>
<organism evidence="2 3">
    <name type="scientific">Myotis myotis</name>
    <name type="common">Greater mouse-eared bat</name>
    <name type="synonym">Vespertilio myotis</name>
    <dbReference type="NCBI Taxonomy" id="51298"/>
    <lineage>
        <taxon>Eukaryota</taxon>
        <taxon>Metazoa</taxon>
        <taxon>Chordata</taxon>
        <taxon>Craniata</taxon>
        <taxon>Vertebrata</taxon>
        <taxon>Euteleostomi</taxon>
        <taxon>Mammalia</taxon>
        <taxon>Eutheria</taxon>
        <taxon>Laurasiatheria</taxon>
        <taxon>Chiroptera</taxon>
        <taxon>Yangochiroptera</taxon>
        <taxon>Vespertilionidae</taxon>
        <taxon>Myotis</taxon>
    </lineage>
</organism>
<dbReference type="Proteomes" id="UP000527355">
    <property type="component" value="Unassembled WGS sequence"/>
</dbReference>
<feature type="region of interest" description="Disordered" evidence="1">
    <location>
        <begin position="1"/>
        <end position="33"/>
    </location>
</feature>
<feature type="compositionally biased region" description="Basic and acidic residues" evidence="1">
    <location>
        <begin position="20"/>
        <end position="29"/>
    </location>
</feature>
<dbReference type="EMBL" id="JABWUV010000004">
    <property type="protein sequence ID" value="KAF6360125.1"/>
    <property type="molecule type" value="Genomic_DNA"/>
</dbReference>
<keyword evidence="3" id="KW-1185">Reference proteome</keyword>
<gene>
    <name evidence="2" type="ORF">mMyoMyo1_011083</name>
</gene>
<feature type="compositionally biased region" description="Basic and acidic residues" evidence="1">
    <location>
        <begin position="95"/>
        <end position="106"/>
    </location>
</feature>
<feature type="compositionally biased region" description="Polar residues" evidence="1">
    <location>
        <begin position="70"/>
        <end position="91"/>
    </location>
</feature>
<dbReference type="AlphaFoldDB" id="A0A7J7YE23"/>
<evidence type="ECO:0000313" key="3">
    <source>
        <dbReference type="Proteomes" id="UP000527355"/>
    </source>
</evidence>